<keyword evidence="7" id="KW-1185">Reference proteome</keyword>
<dbReference type="Gene3D" id="1.10.10.10">
    <property type="entry name" value="Winged helix-like DNA-binding domain superfamily/Winged helix DNA-binding domain"/>
    <property type="match status" value="1"/>
</dbReference>
<organism evidence="6 7">
    <name type="scientific">Methylobacterium isbiliense</name>
    <dbReference type="NCBI Taxonomy" id="315478"/>
    <lineage>
        <taxon>Bacteria</taxon>
        <taxon>Pseudomonadati</taxon>
        <taxon>Pseudomonadota</taxon>
        <taxon>Alphaproteobacteria</taxon>
        <taxon>Hyphomicrobiales</taxon>
        <taxon>Methylobacteriaceae</taxon>
        <taxon>Methylobacterium</taxon>
    </lineage>
</organism>
<dbReference type="Pfam" id="PF03466">
    <property type="entry name" value="LysR_substrate"/>
    <property type="match status" value="1"/>
</dbReference>
<dbReference type="InterPro" id="IPR036390">
    <property type="entry name" value="WH_DNA-bd_sf"/>
</dbReference>
<dbReference type="PROSITE" id="PS50931">
    <property type="entry name" value="HTH_LYSR"/>
    <property type="match status" value="1"/>
</dbReference>
<sequence>MEHTDIDALAGFVAVAQEGGLNAASRRTGIPKATLSRRVRALEAGIGLPLLTRGGARLELTEDGRSLLARAAPLLADLDALWAEAREWSGQVRGRLRVSMPVLLARFGMGDLVARFVRIYPSVELEIDVNDRFVDPVAEGYDVVVRANPSPDTGLVGRLCLRTRSVLAGSPALVLPERPDEPVDAVVLSAARGQSRWTILGPEGERAVTPREVVRCSSMMLVHEAVLAGAGVALLPAWLIEEDVAAGRLKAWGSVPNRDNEVWVLHPPGGVTSPKVQAFADFMVEQFARSRTFSARAQDGAGEAGR</sequence>
<gene>
    <name evidence="6" type="primary">dmlR_7</name>
    <name evidence="6" type="ORF">GMJLKIPL_1868</name>
</gene>
<dbReference type="PANTHER" id="PTHR30537">
    <property type="entry name" value="HTH-TYPE TRANSCRIPTIONAL REGULATOR"/>
    <property type="match status" value="1"/>
</dbReference>
<feature type="domain" description="HTH lysR-type" evidence="5">
    <location>
        <begin position="4"/>
        <end position="61"/>
    </location>
</feature>
<dbReference type="InterPro" id="IPR005119">
    <property type="entry name" value="LysR_subst-bd"/>
</dbReference>
<protein>
    <submittedName>
        <fullName evidence="6">HTH-type transcriptional regulator DmlR</fullName>
    </submittedName>
</protein>
<dbReference type="SUPFAM" id="SSF53850">
    <property type="entry name" value="Periplasmic binding protein-like II"/>
    <property type="match status" value="1"/>
</dbReference>
<evidence type="ECO:0000259" key="5">
    <source>
        <dbReference type="PROSITE" id="PS50931"/>
    </source>
</evidence>
<dbReference type="SUPFAM" id="SSF46785">
    <property type="entry name" value="Winged helix' DNA-binding domain"/>
    <property type="match status" value="1"/>
</dbReference>
<reference evidence="6" key="2">
    <citation type="submission" date="2021-08" db="EMBL/GenBank/DDBJ databases">
        <authorList>
            <person name="Tani A."/>
            <person name="Ola A."/>
            <person name="Ogura Y."/>
            <person name="Katsura K."/>
            <person name="Hayashi T."/>
        </authorList>
    </citation>
    <scope>NUCLEOTIDE SEQUENCE</scope>
    <source>
        <strain evidence="6">DSM 17168</strain>
    </source>
</reference>
<evidence type="ECO:0000256" key="3">
    <source>
        <dbReference type="ARBA" id="ARBA00023125"/>
    </source>
</evidence>
<name>A0ABQ4S9T5_9HYPH</name>
<dbReference type="PANTHER" id="PTHR30537:SF5">
    <property type="entry name" value="HTH-TYPE TRANSCRIPTIONAL ACTIVATOR TTDR-RELATED"/>
    <property type="match status" value="1"/>
</dbReference>
<keyword evidence="2" id="KW-0805">Transcription regulation</keyword>
<evidence type="ECO:0000313" key="6">
    <source>
        <dbReference type="EMBL" id="GJD99950.1"/>
    </source>
</evidence>
<comment type="caution">
    <text evidence="6">The sequence shown here is derived from an EMBL/GenBank/DDBJ whole genome shotgun (WGS) entry which is preliminary data.</text>
</comment>
<dbReference type="Proteomes" id="UP001055153">
    <property type="component" value="Unassembled WGS sequence"/>
</dbReference>
<comment type="similarity">
    <text evidence="1">Belongs to the LysR transcriptional regulatory family.</text>
</comment>
<reference evidence="6" key="1">
    <citation type="journal article" date="2021" name="Front. Microbiol.">
        <title>Comprehensive Comparative Genomics and Phenotyping of Methylobacterium Species.</title>
        <authorList>
            <person name="Alessa O."/>
            <person name="Ogura Y."/>
            <person name="Fujitani Y."/>
            <person name="Takami H."/>
            <person name="Hayashi T."/>
            <person name="Sahin N."/>
            <person name="Tani A."/>
        </authorList>
    </citation>
    <scope>NUCLEOTIDE SEQUENCE</scope>
    <source>
        <strain evidence="6">DSM 17168</strain>
    </source>
</reference>
<evidence type="ECO:0000313" key="7">
    <source>
        <dbReference type="Proteomes" id="UP001055153"/>
    </source>
</evidence>
<evidence type="ECO:0000256" key="4">
    <source>
        <dbReference type="ARBA" id="ARBA00023163"/>
    </source>
</evidence>
<dbReference type="RefSeq" id="WP_238234833.1">
    <property type="nucleotide sequence ID" value="NZ_BPQQ01000019.1"/>
</dbReference>
<dbReference type="InterPro" id="IPR000847">
    <property type="entry name" value="LysR_HTH_N"/>
</dbReference>
<keyword evidence="4" id="KW-0804">Transcription</keyword>
<dbReference type="EMBL" id="BPQQ01000019">
    <property type="protein sequence ID" value="GJD99950.1"/>
    <property type="molecule type" value="Genomic_DNA"/>
</dbReference>
<accession>A0ABQ4S9T5</accession>
<dbReference type="InterPro" id="IPR036388">
    <property type="entry name" value="WH-like_DNA-bd_sf"/>
</dbReference>
<proteinExistence type="inferred from homology"/>
<dbReference type="CDD" id="cd08422">
    <property type="entry name" value="PBP2_CrgA_like"/>
    <property type="match status" value="1"/>
</dbReference>
<evidence type="ECO:0000256" key="1">
    <source>
        <dbReference type="ARBA" id="ARBA00009437"/>
    </source>
</evidence>
<keyword evidence="3" id="KW-0238">DNA-binding</keyword>
<dbReference type="InterPro" id="IPR058163">
    <property type="entry name" value="LysR-type_TF_proteobact-type"/>
</dbReference>
<evidence type="ECO:0000256" key="2">
    <source>
        <dbReference type="ARBA" id="ARBA00023015"/>
    </source>
</evidence>
<dbReference type="Pfam" id="PF00126">
    <property type="entry name" value="HTH_1"/>
    <property type="match status" value="1"/>
</dbReference>
<dbReference type="Gene3D" id="3.40.190.290">
    <property type="match status" value="1"/>
</dbReference>